<keyword evidence="3" id="KW-0805">Transcription regulation</keyword>
<dbReference type="EMBL" id="JAUSTT010000006">
    <property type="protein sequence ID" value="MDQ0175553.1"/>
    <property type="molecule type" value="Genomic_DNA"/>
</dbReference>
<dbReference type="Proteomes" id="UP001223586">
    <property type="component" value="Unassembled WGS sequence"/>
</dbReference>
<dbReference type="InterPro" id="IPR035965">
    <property type="entry name" value="PAS-like_dom_sf"/>
</dbReference>
<evidence type="ECO:0000313" key="11">
    <source>
        <dbReference type="Proteomes" id="UP001223586"/>
    </source>
</evidence>
<keyword evidence="4" id="KW-0238">DNA-binding</keyword>
<keyword evidence="6" id="KW-0129">CBS domain</keyword>
<dbReference type="Gene3D" id="1.10.10.60">
    <property type="entry name" value="Homeodomain-like"/>
    <property type="match status" value="1"/>
</dbReference>
<evidence type="ECO:0000256" key="5">
    <source>
        <dbReference type="ARBA" id="ARBA00023163"/>
    </source>
</evidence>
<dbReference type="SMART" id="SM00382">
    <property type="entry name" value="AAA"/>
    <property type="match status" value="1"/>
</dbReference>
<dbReference type="InterPro" id="IPR002078">
    <property type="entry name" value="Sigma_54_int"/>
</dbReference>
<dbReference type="SMART" id="SM00116">
    <property type="entry name" value="CBS"/>
    <property type="match status" value="1"/>
</dbReference>
<keyword evidence="2" id="KW-0067">ATP-binding</keyword>
<dbReference type="SMART" id="SM00091">
    <property type="entry name" value="PAS"/>
    <property type="match status" value="1"/>
</dbReference>
<accession>A0ABT9WQI9</accession>
<dbReference type="PANTHER" id="PTHR32071:SF57">
    <property type="entry name" value="C4-DICARBOXYLATE TRANSPORT TRANSCRIPTIONAL REGULATORY PROTEIN DCTD"/>
    <property type="match status" value="1"/>
</dbReference>
<dbReference type="InterPro" id="IPR009057">
    <property type="entry name" value="Homeodomain-like_sf"/>
</dbReference>
<evidence type="ECO:0000313" key="10">
    <source>
        <dbReference type="EMBL" id="MDQ0175553.1"/>
    </source>
</evidence>
<dbReference type="InterPro" id="IPR002197">
    <property type="entry name" value="HTH_Fis"/>
</dbReference>
<dbReference type="CDD" id="cd00009">
    <property type="entry name" value="AAA"/>
    <property type="match status" value="1"/>
</dbReference>
<evidence type="ECO:0000256" key="1">
    <source>
        <dbReference type="ARBA" id="ARBA00022741"/>
    </source>
</evidence>
<dbReference type="CDD" id="cd02205">
    <property type="entry name" value="CBS_pair_SF"/>
    <property type="match status" value="1"/>
</dbReference>
<keyword evidence="11" id="KW-1185">Reference proteome</keyword>
<proteinExistence type="predicted"/>
<organism evidence="10 11">
    <name type="scientific">Bacillus chungangensis</name>
    <dbReference type="NCBI Taxonomy" id="587633"/>
    <lineage>
        <taxon>Bacteria</taxon>
        <taxon>Bacillati</taxon>
        <taxon>Bacillota</taxon>
        <taxon>Bacilli</taxon>
        <taxon>Bacillales</taxon>
        <taxon>Bacillaceae</taxon>
        <taxon>Bacillus</taxon>
    </lineage>
</organism>
<feature type="domain" description="Sigma-54 factor interaction" evidence="7">
    <location>
        <begin position="271"/>
        <end position="501"/>
    </location>
</feature>
<keyword evidence="1" id="KW-0547">Nucleotide-binding</keyword>
<evidence type="ECO:0000259" key="7">
    <source>
        <dbReference type="PROSITE" id="PS50045"/>
    </source>
</evidence>
<gene>
    <name evidence="10" type="ORF">J2S08_001387</name>
</gene>
<dbReference type="PROSITE" id="PS51371">
    <property type="entry name" value="CBS"/>
    <property type="match status" value="1"/>
</dbReference>
<dbReference type="SUPFAM" id="SSF54631">
    <property type="entry name" value="CBS-domain pair"/>
    <property type="match status" value="1"/>
</dbReference>
<dbReference type="PROSITE" id="PS00675">
    <property type="entry name" value="SIGMA54_INTERACT_1"/>
    <property type="match status" value="1"/>
</dbReference>
<dbReference type="PROSITE" id="PS50112">
    <property type="entry name" value="PAS"/>
    <property type="match status" value="1"/>
</dbReference>
<feature type="domain" description="CBS" evidence="9">
    <location>
        <begin position="9"/>
        <end position="68"/>
    </location>
</feature>
<keyword evidence="5" id="KW-0804">Transcription</keyword>
<feature type="domain" description="PAS" evidence="8">
    <location>
        <begin position="129"/>
        <end position="173"/>
    </location>
</feature>
<dbReference type="Pfam" id="PF00158">
    <property type="entry name" value="Sigma54_activat"/>
    <property type="match status" value="1"/>
</dbReference>
<dbReference type="Gene3D" id="3.40.50.300">
    <property type="entry name" value="P-loop containing nucleotide triphosphate hydrolases"/>
    <property type="match status" value="1"/>
</dbReference>
<evidence type="ECO:0000256" key="6">
    <source>
        <dbReference type="PROSITE-ProRule" id="PRU00703"/>
    </source>
</evidence>
<dbReference type="InterPro" id="IPR058031">
    <property type="entry name" value="AAA_lid_NorR"/>
</dbReference>
<dbReference type="InterPro" id="IPR025662">
    <property type="entry name" value="Sigma_54_int_dom_ATP-bd_1"/>
</dbReference>
<dbReference type="InterPro" id="IPR003593">
    <property type="entry name" value="AAA+_ATPase"/>
</dbReference>
<dbReference type="Pfam" id="PF00571">
    <property type="entry name" value="CBS"/>
    <property type="match status" value="1"/>
</dbReference>
<dbReference type="Pfam" id="PF25601">
    <property type="entry name" value="AAA_lid_14"/>
    <property type="match status" value="1"/>
</dbReference>
<protein>
    <submittedName>
        <fullName evidence="10">PAS domain S-box-containing protein</fullName>
    </submittedName>
</protein>
<dbReference type="Gene3D" id="3.30.450.20">
    <property type="entry name" value="PAS domain"/>
    <property type="match status" value="1"/>
</dbReference>
<dbReference type="NCBIfam" id="TIGR00229">
    <property type="entry name" value="sensory_box"/>
    <property type="match status" value="1"/>
</dbReference>
<evidence type="ECO:0000259" key="9">
    <source>
        <dbReference type="PROSITE" id="PS51371"/>
    </source>
</evidence>
<dbReference type="PRINTS" id="PR01590">
    <property type="entry name" value="HTHFIS"/>
</dbReference>
<dbReference type="SUPFAM" id="SSF55785">
    <property type="entry name" value="PYP-like sensor domain (PAS domain)"/>
    <property type="match status" value="1"/>
</dbReference>
<evidence type="ECO:0000256" key="4">
    <source>
        <dbReference type="ARBA" id="ARBA00023125"/>
    </source>
</evidence>
<evidence type="ECO:0000259" key="8">
    <source>
        <dbReference type="PROSITE" id="PS50112"/>
    </source>
</evidence>
<dbReference type="SUPFAM" id="SSF52540">
    <property type="entry name" value="P-loop containing nucleoside triphosphate hydrolases"/>
    <property type="match status" value="1"/>
</dbReference>
<dbReference type="InterPro" id="IPR027417">
    <property type="entry name" value="P-loop_NTPase"/>
</dbReference>
<dbReference type="PANTHER" id="PTHR32071">
    <property type="entry name" value="TRANSCRIPTIONAL REGULATORY PROTEIN"/>
    <property type="match status" value="1"/>
</dbReference>
<reference evidence="10 11" key="1">
    <citation type="submission" date="2023-07" db="EMBL/GenBank/DDBJ databases">
        <title>Genomic Encyclopedia of Type Strains, Phase IV (KMG-IV): sequencing the most valuable type-strain genomes for metagenomic binning, comparative biology and taxonomic classification.</title>
        <authorList>
            <person name="Goeker M."/>
        </authorList>
    </citation>
    <scope>NUCLEOTIDE SEQUENCE [LARGE SCALE GENOMIC DNA]</scope>
    <source>
        <strain evidence="10 11">DSM 23837</strain>
    </source>
</reference>
<evidence type="ECO:0000256" key="3">
    <source>
        <dbReference type="ARBA" id="ARBA00023015"/>
    </source>
</evidence>
<dbReference type="InterPro" id="IPR046342">
    <property type="entry name" value="CBS_dom_sf"/>
</dbReference>
<dbReference type="InterPro" id="IPR025943">
    <property type="entry name" value="Sigma_54_int_dom_ATP-bd_2"/>
</dbReference>
<dbReference type="PROSITE" id="PS00676">
    <property type="entry name" value="SIGMA54_INTERACT_2"/>
    <property type="match status" value="1"/>
</dbReference>
<dbReference type="PROSITE" id="PS00688">
    <property type="entry name" value="SIGMA54_INTERACT_3"/>
    <property type="match status" value="1"/>
</dbReference>
<evidence type="ECO:0000256" key="2">
    <source>
        <dbReference type="ARBA" id="ARBA00022840"/>
    </source>
</evidence>
<name>A0ABT9WQI9_9BACI</name>
<dbReference type="PROSITE" id="PS50045">
    <property type="entry name" value="SIGMA54_INTERACT_4"/>
    <property type="match status" value="1"/>
</dbReference>
<dbReference type="InterPro" id="IPR025944">
    <property type="entry name" value="Sigma_54_int_dom_CS"/>
</dbReference>
<dbReference type="InterPro" id="IPR000014">
    <property type="entry name" value="PAS"/>
</dbReference>
<comment type="caution">
    <text evidence="10">The sequence shown here is derived from an EMBL/GenBank/DDBJ whole genome shotgun (WGS) entry which is preliminary data.</text>
</comment>
<dbReference type="Pfam" id="PF02954">
    <property type="entry name" value="HTH_8"/>
    <property type="match status" value="1"/>
</dbReference>
<dbReference type="RefSeq" id="WP_307227953.1">
    <property type="nucleotide sequence ID" value="NZ_JAUSTT010000006.1"/>
</dbReference>
<dbReference type="InterPro" id="IPR000644">
    <property type="entry name" value="CBS_dom"/>
</dbReference>
<dbReference type="Gene3D" id="3.10.580.10">
    <property type="entry name" value="CBS-domain"/>
    <property type="match status" value="1"/>
</dbReference>
<dbReference type="SUPFAM" id="SSF46689">
    <property type="entry name" value="Homeodomain-like"/>
    <property type="match status" value="1"/>
</dbReference>
<sequence length="588" mass="67102">MNEAIGFWAQSDAITLTKGESIQDALSKLAESESSELPVVENKRFLGVVKLHDCIQWLTKGLKWHEPLSTLITPTSRTVHAHFSLQELHEWPLYVIDKTTDTFAGVFGKKELQAYHRALQQTLAQKNRQLEWYQLCFDTAYEGLAVVDENGVIQMFNETYSRFVEVTKEEAIGLPVEKVIENTRLPVVLKTGIPEQNQIHQLQGQRMIVHRLPIWKNGEVIGAVGMLTYEGLSEIYRMMEKIEQLNITYKQEKKLAAKKDGFGQMVGLEEIIGESQAIARSKKIARRAAQSKAAVLITGESGVGKELFARAIHEMGEGKNGHFIALNCAAIPENLLESELFGYAEGAFTGSKKEGKPGKFELAHNGTLFLDEIGDMPLSTQVKILRVLQEKEVERVGGTKPIPVHFRLIAATNQPLKQLVKEGKFREDLYYRLYVIPLHIPPLRQRKEDIPVIIAHLIPKLCKKYQIREKTIDKEVMRLFLQYDWPGNVRELINLLERLFALVDRTHLQKSDLPEEFLIKKEMPVYPVYQKLHDRNEALRLIQNEEERGLIENVLKEVKGNKSKAAKKLGISRATLYNKLSRFNESLH</sequence>
<dbReference type="Gene3D" id="1.10.8.60">
    <property type="match status" value="1"/>
</dbReference>